<dbReference type="InterPro" id="IPR012349">
    <property type="entry name" value="Split_barrel_FMN-bd"/>
</dbReference>
<dbReference type="AlphaFoldDB" id="A0A0R2L6Q7"/>
<name>A0A0R2L6Q7_9LACO</name>
<evidence type="ECO:0000313" key="3">
    <source>
        <dbReference type="Proteomes" id="UP000051859"/>
    </source>
</evidence>
<comment type="caution">
    <text evidence="2">The sequence shown here is derived from an EMBL/GenBank/DDBJ whole genome shotgun (WGS) entry which is preliminary data.</text>
</comment>
<dbReference type="Proteomes" id="UP000051859">
    <property type="component" value="Unassembled WGS sequence"/>
</dbReference>
<dbReference type="EMBL" id="JQBX01000006">
    <property type="protein sequence ID" value="KRN94276.1"/>
    <property type="molecule type" value="Genomic_DNA"/>
</dbReference>
<accession>A0A0R2L6Q7</accession>
<protein>
    <recommendedName>
        <fullName evidence="1">Pyridoxamine 5'-phosphate oxidase N-terminal domain-containing protein</fullName>
    </recommendedName>
</protein>
<dbReference type="Pfam" id="PF01243">
    <property type="entry name" value="PNPOx_N"/>
    <property type="match status" value="1"/>
</dbReference>
<dbReference type="InterPro" id="IPR011576">
    <property type="entry name" value="Pyridox_Oxase_N"/>
</dbReference>
<gene>
    <name evidence="2" type="ORF">IV81_GL001455</name>
</gene>
<dbReference type="RefSeq" id="WP_057802369.1">
    <property type="nucleotide sequence ID" value="NZ_JQBX01000006.1"/>
</dbReference>
<evidence type="ECO:0000259" key="1">
    <source>
        <dbReference type="Pfam" id="PF01243"/>
    </source>
</evidence>
<organism evidence="2 3">
    <name type="scientific">Pediococcus stilesii</name>
    <dbReference type="NCBI Taxonomy" id="331679"/>
    <lineage>
        <taxon>Bacteria</taxon>
        <taxon>Bacillati</taxon>
        <taxon>Bacillota</taxon>
        <taxon>Bacilli</taxon>
        <taxon>Lactobacillales</taxon>
        <taxon>Lactobacillaceae</taxon>
        <taxon>Pediococcus</taxon>
    </lineage>
</organism>
<dbReference type="Gene3D" id="2.30.110.10">
    <property type="entry name" value="Electron Transport, Fmn-binding Protein, Chain A"/>
    <property type="match status" value="1"/>
</dbReference>
<reference evidence="2 3" key="1">
    <citation type="journal article" date="2015" name="Genome Announc.">
        <title>Expanding the biotechnology potential of lactobacilli through comparative genomics of 213 strains and associated genera.</title>
        <authorList>
            <person name="Sun Z."/>
            <person name="Harris H.M."/>
            <person name="McCann A."/>
            <person name="Guo C."/>
            <person name="Argimon S."/>
            <person name="Zhang W."/>
            <person name="Yang X."/>
            <person name="Jeffery I.B."/>
            <person name="Cooney J.C."/>
            <person name="Kagawa T.F."/>
            <person name="Liu W."/>
            <person name="Song Y."/>
            <person name="Salvetti E."/>
            <person name="Wrobel A."/>
            <person name="Rasinkangas P."/>
            <person name="Parkhill J."/>
            <person name="Rea M.C."/>
            <person name="O'Sullivan O."/>
            <person name="Ritari J."/>
            <person name="Douillard F.P."/>
            <person name="Paul Ross R."/>
            <person name="Yang R."/>
            <person name="Briner A.E."/>
            <person name="Felis G.E."/>
            <person name="de Vos W.M."/>
            <person name="Barrangou R."/>
            <person name="Klaenhammer T.R."/>
            <person name="Caufield P.W."/>
            <person name="Cui Y."/>
            <person name="Zhang H."/>
            <person name="O'Toole P.W."/>
        </authorList>
    </citation>
    <scope>NUCLEOTIDE SEQUENCE [LARGE SCALE GENOMIC DNA]</scope>
    <source>
        <strain evidence="2 3">DSM 18001</strain>
    </source>
</reference>
<keyword evidence="3" id="KW-1185">Reference proteome</keyword>
<dbReference type="PATRIC" id="fig|331679.3.peg.1489"/>
<proteinExistence type="predicted"/>
<dbReference type="STRING" id="331679.IV81_GL001455"/>
<evidence type="ECO:0000313" key="2">
    <source>
        <dbReference type="EMBL" id="KRN94276.1"/>
    </source>
</evidence>
<dbReference type="SUPFAM" id="SSF50475">
    <property type="entry name" value="FMN-binding split barrel"/>
    <property type="match status" value="1"/>
</dbReference>
<sequence length="127" mass="14204">MSIQLPEKFYDVISDEGATAFVTWTQEEPHLTNTWNSYLTITDDGRILAPAAGMTHLEKDLESNHKILMSVGARAVEGRNGYQGTGFRIEGTAQLLTEGSDFDLVKEKYNFLRKVLEITPDVAIQLL</sequence>
<feature type="domain" description="Pyridoxamine 5'-phosphate oxidase N-terminal" evidence="1">
    <location>
        <begin position="6"/>
        <end position="122"/>
    </location>
</feature>